<proteinExistence type="predicted"/>
<dbReference type="OrthoDB" id="2312503at2759"/>
<dbReference type="AlphaFoldDB" id="A0A8H3M7P0"/>
<dbReference type="EMBL" id="BLAL01000262">
    <property type="protein sequence ID" value="GES97993.1"/>
    <property type="molecule type" value="Genomic_DNA"/>
</dbReference>
<gene>
    <name evidence="2" type="ORF">RCL2_002455500</name>
</gene>
<dbReference type="Proteomes" id="UP000615446">
    <property type="component" value="Unassembled WGS sequence"/>
</dbReference>
<organism evidence="2 3">
    <name type="scientific">Rhizophagus clarus</name>
    <dbReference type="NCBI Taxonomy" id="94130"/>
    <lineage>
        <taxon>Eukaryota</taxon>
        <taxon>Fungi</taxon>
        <taxon>Fungi incertae sedis</taxon>
        <taxon>Mucoromycota</taxon>
        <taxon>Glomeromycotina</taxon>
        <taxon>Glomeromycetes</taxon>
        <taxon>Glomerales</taxon>
        <taxon>Glomeraceae</taxon>
        <taxon>Rhizophagus</taxon>
    </lineage>
</organism>
<evidence type="ECO:0000313" key="3">
    <source>
        <dbReference type="Proteomes" id="UP000615446"/>
    </source>
</evidence>
<name>A0A8H3M7P0_9GLOM</name>
<evidence type="ECO:0000256" key="1">
    <source>
        <dbReference type="SAM" id="MobiDB-lite"/>
    </source>
</evidence>
<sequence>MSSHQNNPLNTPTNNGVGRNFNNRQQINMRRRFISRLHHQRCSCSQLNNSTNNQDMLNRIVNMPPQFINNNDMISQFFNGFRF</sequence>
<protein>
    <submittedName>
        <fullName evidence="2">Uncharacterized protein</fullName>
    </submittedName>
</protein>
<reference evidence="2" key="1">
    <citation type="submission" date="2019-10" db="EMBL/GenBank/DDBJ databases">
        <title>Conservation and host-specific expression of non-tandemly repeated heterogenous ribosome RNA gene in arbuscular mycorrhizal fungi.</title>
        <authorList>
            <person name="Maeda T."/>
            <person name="Kobayashi Y."/>
            <person name="Nakagawa T."/>
            <person name="Ezawa T."/>
            <person name="Yamaguchi K."/>
            <person name="Bino T."/>
            <person name="Nishimoto Y."/>
            <person name="Shigenobu S."/>
            <person name="Kawaguchi M."/>
        </authorList>
    </citation>
    <scope>NUCLEOTIDE SEQUENCE</scope>
    <source>
        <strain evidence="2">HR1</strain>
    </source>
</reference>
<accession>A0A8H3M7P0</accession>
<evidence type="ECO:0000313" key="2">
    <source>
        <dbReference type="EMBL" id="GES97993.1"/>
    </source>
</evidence>
<feature type="region of interest" description="Disordered" evidence="1">
    <location>
        <begin position="1"/>
        <end position="23"/>
    </location>
</feature>
<comment type="caution">
    <text evidence="2">The sequence shown here is derived from an EMBL/GenBank/DDBJ whole genome shotgun (WGS) entry which is preliminary data.</text>
</comment>